<accession>A0A2H3NWY6</accession>
<dbReference type="AlphaFoldDB" id="A0A2H3NWY6"/>
<evidence type="ECO:0000313" key="2">
    <source>
        <dbReference type="Proteomes" id="UP000221024"/>
    </source>
</evidence>
<name>A0A2H3NWY6_9BACT</name>
<protein>
    <submittedName>
        <fullName evidence="1">Molybdenum cofactor carrier</fullName>
    </submittedName>
</protein>
<proteinExistence type="predicted"/>
<dbReference type="SUPFAM" id="SSF102405">
    <property type="entry name" value="MCP/YpsA-like"/>
    <property type="match status" value="1"/>
</dbReference>
<dbReference type="Proteomes" id="UP000221024">
    <property type="component" value="Unassembled WGS sequence"/>
</dbReference>
<reference evidence="1 2" key="1">
    <citation type="submission" date="2017-10" db="EMBL/GenBank/DDBJ databases">
        <title>Draft genome of Longimonas halophila.</title>
        <authorList>
            <person name="Goh K.M."/>
            <person name="Shamsir M.S."/>
            <person name="Lim S.W."/>
        </authorList>
    </citation>
    <scope>NUCLEOTIDE SEQUENCE [LARGE SCALE GENOMIC DNA]</scope>
    <source>
        <strain evidence="1 2">KCTC 42399</strain>
    </source>
</reference>
<dbReference type="InterPro" id="IPR024755">
    <property type="entry name" value="cpYpsA"/>
</dbReference>
<dbReference type="EMBL" id="PDEP01000001">
    <property type="protein sequence ID" value="PEN09454.1"/>
    <property type="molecule type" value="Genomic_DNA"/>
</dbReference>
<dbReference type="Gene3D" id="3.40.50.450">
    <property type="match status" value="1"/>
</dbReference>
<organism evidence="1 2">
    <name type="scientific">Longimonas halophila</name>
    <dbReference type="NCBI Taxonomy" id="1469170"/>
    <lineage>
        <taxon>Bacteria</taxon>
        <taxon>Pseudomonadati</taxon>
        <taxon>Rhodothermota</taxon>
        <taxon>Rhodothermia</taxon>
        <taxon>Rhodothermales</taxon>
        <taxon>Salisaetaceae</taxon>
        <taxon>Longimonas</taxon>
    </lineage>
</organism>
<keyword evidence="2" id="KW-1185">Reference proteome</keyword>
<gene>
    <name evidence="1" type="ORF">CRI93_01630</name>
</gene>
<sequence>MPPMTLQRIVSGGQTGVDRAALDAALDAGVPVGGWCPKGRRAEDGPIPARYPLTETPTERYAQRTAWNVRDSDGTLILHQQPLAGGTALTQQEAKERGCPCRVVTLDPSHATNDALQWMHTHGIAVLNVAGPRASEEPGIYAAAYAFVKSICEQAA</sequence>
<dbReference type="Pfam" id="PF12694">
    <property type="entry name" value="cpYpsA"/>
    <property type="match status" value="1"/>
</dbReference>
<evidence type="ECO:0000313" key="1">
    <source>
        <dbReference type="EMBL" id="PEN09454.1"/>
    </source>
</evidence>
<dbReference type="OrthoDB" id="283616at2"/>
<comment type="caution">
    <text evidence="1">The sequence shown here is derived from an EMBL/GenBank/DDBJ whole genome shotgun (WGS) entry which is preliminary data.</text>
</comment>